<organism evidence="1 2">
    <name type="scientific">Naganishia vaughanmartiniae</name>
    <dbReference type="NCBI Taxonomy" id="1424756"/>
    <lineage>
        <taxon>Eukaryota</taxon>
        <taxon>Fungi</taxon>
        <taxon>Dikarya</taxon>
        <taxon>Basidiomycota</taxon>
        <taxon>Agaricomycotina</taxon>
        <taxon>Tremellomycetes</taxon>
        <taxon>Filobasidiales</taxon>
        <taxon>Filobasidiaceae</taxon>
        <taxon>Naganishia</taxon>
    </lineage>
</organism>
<proteinExistence type="predicted"/>
<comment type="caution">
    <text evidence="1">The sequence shown here is derived from an EMBL/GenBank/DDBJ whole genome shotgun (WGS) entry which is preliminary data.</text>
</comment>
<name>A0ACC2WX01_9TREE</name>
<dbReference type="EMBL" id="JASBWU010000015">
    <property type="protein sequence ID" value="KAJ9115850.1"/>
    <property type="molecule type" value="Genomic_DNA"/>
</dbReference>
<dbReference type="Proteomes" id="UP001243375">
    <property type="component" value="Unassembled WGS sequence"/>
</dbReference>
<keyword evidence="2" id="KW-1185">Reference proteome</keyword>
<evidence type="ECO:0000313" key="1">
    <source>
        <dbReference type="EMBL" id="KAJ9115850.1"/>
    </source>
</evidence>
<gene>
    <name evidence="1" type="ORF">QFC22_004992</name>
</gene>
<reference evidence="1" key="1">
    <citation type="submission" date="2023-04" db="EMBL/GenBank/DDBJ databases">
        <title>Draft Genome sequencing of Naganishia species isolated from polar environments using Oxford Nanopore Technology.</title>
        <authorList>
            <person name="Leo P."/>
            <person name="Venkateswaran K."/>
        </authorList>
    </citation>
    <scope>NUCLEOTIDE SEQUENCE</scope>
    <source>
        <strain evidence="1">MNA-CCFEE 5425</strain>
    </source>
</reference>
<sequence>MHPKNPYLNRPPNFDELGAEYPSFKPFVSHTEAGKPYIDFKNPAALRELTRSLLNKDFDLDVVLPEDRLTLKRNDLRPPAVNLVKVNHEDAPLLEIIAATNVEHGTNSPSTAKYLPLPNTWTCRPLERVRTRFTLPQLSVMVSDALRDAGIDVEWERMRSEVSGTSRYQEGDAGVQEGKSCSIAPTTVSWTRAARRKRLPEATATANPPLFSARIRIEQLGVAQTQKVGSPSRQTQTGDVGTLQVSLDWVKGRERAVVESLWAFLARKIGDAVRSQERT</sequence>
<evidence type="ECO:0000313" key="2">
    <source>
        <dbReference type="Proteomes" id="UP001243375"/>
    </source>
</evidence>
<accession>A0ACC2WX01</accession>
<protein>
    <submittedName>
        <fullName evidence="1">Uncharacterized protein</fullName>
    </submittedName>
</protein>